<dbReference type="SUPFAM" id="SSF52343">
    <property type="entry name" value="Ferredoxin reductase-like, C-terminal NADP-linked domain"/>
    <property type="match status" value="1"/>
</dbReference>
<comment type="cofactor">
    <cofactor evidence="1">
        <name>FAD</name>
        <dbReference type="ChEBI" id="CHEBI:57692"/>
    </cofactor>
</comment>
<keyword evidence="3" id="KW-0001">2Fe-2S</keyword>
<dbReference type="Pfam" id="PF00111">
    <property type="entry name" value="Fer2"/>
    <property type="match status" value="1"/>
</dbReference>
<evidence type="ECO:0000256" key="9">
    <source>
        <dbReference type="ARBA" id="ARBA00061434"/>
    </source>
</evidence>
<dbReference type="CDD" id="cd00207">
    <property type="entry name" value="fer2"/>
    <property type="match status" value="1"/>
</dbReference>
<proteinExistence type="inferred from homology"/>
<evidence type="ECO:0000256" key="7">
    <source>
        <dbReference type="ARBA" id="ARBA00023004"/>
    </source>
</evidence>
<dbReference type="SUPFAM" id="SSF54292">
    <property type="entry name" value="2Fe-2S ferredoxin-like"/>
    <property type="match status" value="1"/>
</dbReference>
<dbReference type="Proteomes" id="UP001501169">
    <property type="component" value="Unassembled WGS sequence"/>
</dbReference>
<keyword evidence="12" id="KW-1185">Reference proteome</keyword>
<keyword evidence="4" id="KW-0479">Metal-binding</keyword>
<dbReference type="Gene3D" id="2.40.30.10">
    <property type="entry name" value="Translation factors"/>
    <property type="match status" value="1"/>
</dbReference>
<evidence type="ECO:0000256" key="1">
    <source>
        <dbReference type="ARBA" id="ARBA00001974"/>
    </source>
</evidence>
<dbReference type="SUPFAM" id="SSF63380">
    <property type="entry name" value="Riboflavin synthase domain-like"/>
    <property type="match status" value="1"/>
</dbReference>
<reference evidence="11 12" key="1">
    <citation type="journal article" date="2019" name="Int. J. Syst. Evol. Microbiol.">
        <title>The Global Catalogue of Microorganisms (GCM) 10K type strain sequencing project: providing services to taxonomists for standard genome sequencing and annotation.</title>
        <authorList>
            <consortium name="The Broad Institute Genomics Platform"/>
            <consortium name="The Broad Institute Genome Sequencing Center for Infectious Disease"/>
            <person name="Wu L."/>
            <person name="Ma J."/>
        </authorList>
    </citation>
    <scope>NUCLEOTIDE SEQUENCE [LARGE SCALE GENOMIC DNA]</scope>
    <source>
        <strain evidence="11 12">JCM 14331</strain>
    </source>
</reference>
<dbReference type="PANTHER" id="PTHR47354:SF6">
    <property type="entry name" value="NADH OXIDOREDUCTASE HCR"/>
    <property type="match status" value="1"/>
</dbReference>
<keyword evidence="6" id="KW-0560">Oxidoreductase</keyword>
<name>A0ABN1DBJ3_9GAMM</name>
<dbReference type="PANTHER" id="PTHR47354">
    <property type="entry name" value="NADH OXIDOREDUCTASE HCR"/>
    <property type="match status" value="1"/>
</dbReference>
<evidence type="ECO:0000256" key="6">
    <source>
        <dbReference type="ARBA" id="ARBA00023002"/>
    </source>
</evidence>
<keyword evidence="5" id="KW-0274">FAD</keyword>
<feature type="domain" description="FAD-binding FR-type" evidence="10">
    <location>
        <begin position="1"/>
        <end position="88"/>
    </location>
</feature>
<dbReference type="InterPro" id="IPR001041">
    <property type="entry name" value="2Fe-2S_ferredoxin-type"/>
</dbReference>
<dbReference type="InterPro" id="IPR012675">
    <property type="entry name" value="Beta-grasp_dom_sf"/>
</dbReference>
<dbReference type="PRINTS" id="PR00409">
    <property type="entry name" value="PHDIOXRDTASE"/>
</dbReference>
<evidence type="ECO:0000256" key="4">
    <source>
        <dbReference type="ARBA" id="ARBA00022723"/>
    </source>
</evidence>
<dbReference type="EMBL" id="BAAAEO010000001">
    <property type="protein sequence ID" value="GAA0539347.1"/>
    <property type="molecule type" value="Genomic_DNA"/>
</dbReference>
<protein>
    <submittedName>
        <fullName evidence="11">Ferredoxin reductase</fullName>
    </submittedName>
</protein>
<accession>A0ABN1DBJ3</accession>
<dbReference type="PROSITE" id="PS51384">
    <property type="entry name" value="FAD_FR"/>
    <property type="match status" value="1"/>
</dbReference>
<dbReference type="InterPro" id="IPR017927">
    <property type="entry name" value="FAD-bd_FR_type"/>
</dbReference>
<evidence type="ECO:0000256" key="8">
    <source>
        <dbReference type="ARBA" id="ARBA00023014"/>
    </source>
</evidence>
<gene>
    <name evidence="11" type="ORF">GCM10009098_03610</name>
</gene>
<evidence type="ECO:0000259" key="10">
    <source>
        <dbReference type="PROSITE" id="PS51384"/>
    </source>
</evidence>
<keyword evidence="7" id="KW-0408">Iron</keyword>
<sequence length="307" mass="34218">MIELTLQLSKRWPGFVPGQHINVTLKHNGRYLTRPFSICSSFSLWQSQGQISLCCKLNREGEFTPLLPRLTKGQWLSISAAQGDFVWQHPALSTVFIAAGSGITPVAAMLLSQRHWLSEATLHYRVRGNENAALLAPLQQLAQRNPLFNLQLSDSRVETAIEFSARLMRQPLQREFYLCGPAMFMQHITTNLTAHGVSRAQIHCEQFAPLLQNTAHSCAEDEINSTFIVAGLPKMMALPRMFSLLQSAEQQGLAPAFGCRMGVCFQCVCEKVSGQVRDMRSGQLSGHGREQIQLCISQPVTELVIKL</sequence>
<dbReference type="InterPro" id="IPR017938">
    <property type="entry name" value="Riboflavin_synthase-like_b-brl"/>
</dbReference>
<dbReference type="InterPro" id="IPR008333">
    <property type="entry name" value="Cbr1-like_FAD-bd_dom"/>
</dbReference>
<comment type="caution">
    <text evidence="11">The sequence shown here is derived from an EMBL/GenBank/DDBJ whole genome shotgun (WGS) entry which is preliminary data.</text>
</comment>
<evidence type="ECO:0000256" key="5">
    <source>
        <dbReference type="ARBA" id="ARBA00022827"/>
    </source>
</evidence>
<comment type="similarity">
    <text evidence="9">In the N-terminal section; belongs to the FAD-binding oxidoreductase type 6 family.</text>
</comment>
<dbReference type="InterPro" id="IPR050415">
    <property type="entry name" value="MRET"/>
</dbReference>
<dbReference type="Gene3D" id="3.10.20.30">
    <property type="match status" value="1"/>
</dbReference>
<dbReference type="InterPro" id="IPR039261">
    <property type="entry name" value="FNR_nucleotide-bd"/>
</dbReference>
<evidence type="ECO:0000313" key="12">
    <source>
        <dbReference type="Proteomes" id="UP001501169"/>
    </source>
</evidence>
<keyword evidence="8" id="KW-0411">Iron-sulfur</keyword>
<evidence type="ECO:0000313" key="11">
    <source>
        <dbReference type="EMBL" id="GAA0539347.1"/>
    </source>
</evidence>
<evidence type="ECO:0000256" key="2">
    <source>
        <dbReference type="ARBA" id="ARBA00022630"/>
    </source>
</evidence>
<dbReference type="Gene3D" id="3.40.50.80">
    <property type="entry name" value="Nucleotide-binding domain of ferredoxin-NADP reductase (FNR) module"/>
    <property type="match status" value="1"/>
</dbReference>
<keyword evidence="2" id="KW-0285">Flavoprotein</keyword>
<dbReference type="Pfam" id="PF00970">
    <property type="entry name" value="FAD_binding_6"/>
    <property type="match status" value="1"/>
</dbReference>
<evidence type="ECO:0000256" key="3">
    <source>
        <dbReference type="ARBA" id="ARBA00022714"/>
    </source>
</evidence>
<dbReference type="InterPro" id="IPR036010">
    <property type="entry name" value="2Fe-2S_ferredoxin-like_sf"/>
</dbReference>
<organism evidence="11 12">
    <name type="scientific">Rheinheimera aquimaris</name>
    <dbReference type="NCBI Taxonomy" id="412437"/>
    <lineage>
        <taxon>Bacteria</taxon>
        <taxon>Pseudomonadati</taxon>
        <taxon>Pseudomonadota</taxon>
        <taxon>Gammaproteobacteria</taxon>
        <taxon>Chromatiales</taxon>
        <taxon>Chromatiaceae</taxon>
        <taxon>Rheinheimera</taxon>
    </lineage>
</organism>